<dbReference type="EMBL" id="NBTZ01000130">
    <property type="protein sequence ID" value="OTP68698.1"/>
    <property type="molecule type" value="Genomic_DNA"/>
</dbReference>
<sequence>MTRAEWLTWHGKGFKAVERLKQIHDMFGLVPEDSAHMALWWNLRGTYWYLESTVDT</sequence>
<evidence type="ECO:0008006" key="3">
    <source>
        <dbReference type="Google" id="ProtNLM"/>
    </source>
</evidence>
<gene>
    <name evidence="1" type="ORF">PAMC26577_32595</name>
</gene>
<dbReference type="AlphaFoldDB" id="A0A242MBM8"/>
<evidence type="ECO:0000313" key="2">
    <source>
        <dbReference type="Proteomes" id="UP000195221"/>
    </source>
</evidence>
<name>A0A242MBM8_CABSO</name>
<protein>
    <recommendedName>
        <fullName evidence="3">Mobile element protein</fullName>
    </recommendedName>
</protein>
<comment type="caution">
    <text evidence="1">The sequence shown here is derived from an EMBL/GenBank/DDBJ whole genome shotgun (WGS) entry which is preliminary data.</text>
</comment>
<reference evidence="1 2" key="1">
    <citation type="submission" date="2017-03" db="EMBL/GenBank/DDBJ databases">
        <title>Genome analysis of strain PAMC 26577.</title>
        <authorList>
            <person name="Oh H.-M."/>
            <person name="Yang J.-A."/>
        </authorList>
    </citation>
    <scope>NUCLEOTIDE SEQUENCE [LARGE SCALE GENOMIC DNA]</scope>
    <source>
        <strain evidence="1 2">PAMC 26577</strain>
    </source>
</reference>
<evidence type="ECO:0000313" key="1">
    <source>
        <dbReference type="EMBL" id="OTP68698.1"/>
    </source>
</evidence>
<proteinExistence type="predicted"/>
<organism evidence="1 2">
    <name type="scientific">Caballeronia sordidicola</name>
    <name type="common">Burkholderia sordidicola</name>
    <dbReference type="NCBI Taxonomy" id="196367"/>
    <lineage>
        <taxon>Bacteria</taxon>
        <taxon>Pseudomonadati</taxon>
        <taxon>Pseudomonadota</taxon>
        <taxon>Betaproteobacteria</taxon>
        <taxon>Burkholderiales</taxon>
        <taxon>Burkholderiaceae</taxon>
        <taxon>Caballeronia</taxon>
    </lineage>
</organism>
<accession>A0A242MBM8</accession>
<dbReference type="Proteomes" id="UP000195221">
    <property type="component" value="Unassembled WGS sequence"/>
</dbReference>
<dbReference type="RefSeq" id="WP_162916183.1">
    <property type="nucleotide sequence ID" value="NZ_NBTZ01000130.1"/>
</dbReference>